<keyword evidence="2" id="KW-1185">Reference proteome</keyword>
<dbReference type="Proteomes" id="UP001179181">
    <property type="component" value="Unassembled WGS sequence"/>
</dbReference>
<evidence type="ECO:0008006" key="3">
    <source>
        <dbReference type="Google" id="ProtNLM"/>
    </source>
</evidence>
<evidence type="ECO:0000313" key="2">
    <source>
        <dbReference type="Proteomes" id="UP001179181"/>
    </source>
</evidence>
<gene>
    <name evidence="1" type="ORF">FHS68_002152</name>
</gene>
<protein>
    <recommendedName>
        <fullName evidence="3">UDP:flavonoid glycosyltransferase YjiC, YdhE family</fullName>
    </recommendedName>
</protein>
<dbReference type="RefSeq" id="WP_167269762.1">
    <property type="nucleotide sequence ID" value="NZ_JAASQJ010000002.1"/>
</dbReference>
<dbReference type="EMBL" id="JAASQJ010000002">
    <property type="protein sequence ID" value="NIJ52982.1"/>
    <property type="molecule type" value="Genomic_DNA"/>
</dbReference>
<organism evidence="1 2">
    <name type="scientific">Dyadobacter arcticus</name>
    <dbReference type="NCBI Taxonomy" id="1078754"/>
    <lineage>
        <taxon>Bacteria</taxon>
        <taxon>Pseudomonadati</taxon>
        <taxon>Bacteroidota</taxon>
        <taxon>Cytophagia</taxon>
        <taxon>Cytophagales</taxon>
        <taxon>Spirosomataceae</taxon>
        <taxon>Dyadobacter</taxon>
    </lineage>
</organism>
<proteinExistence type="predicted"/>
<comment type="caution">
    <text evidence="1">The sequence shown here is derived from an EMBL/GenBank/DDBJ whole genome shotgun (WGS) entry which is preliminary data.</text>
</comment>
<dbReference type="SUPFAM" id="SSF53756">
    <property type="entry name" value="UDP-Glycosyltransferase/glycogen phosphorylase"/>
    <property type="match status" value="1"/>
</dbReference>
<name>A0ABX0UIZ7_9BACT</name>
<evidence type="ECO:0000313" key="1">
    <source>
        <dbReference type="EMBL" id="NIJ52982.1"/>
    </source>
</evidence>
<accession>A0ABX0UIZ7</accession>
<reference evidence="1 2" key="1">
    <citation type="submission" date="2020-03" db="EMBL/GenBank/DDBJ databases">
        <title>Genomic Encyclopedia of Type Strains, Phase IV (KMG-IV): sequencing the most valuable type-strain genomes for metagenomic binning, comparative biology and taxonomic classification.</title>
        <authorList>
            <person name="Goeker M."/>
        </authorList>
    </citation>
    <scope>NUCLEOTIDE SEQUENCE [LARGE SCALE GENOMIC DNA]</scope>
    <source>
        <strain evidence="1 2">DSM 102865</strain>
    </source>
</reference>
<dbReference type="Gene3D" id="3.40.50.2000">
    <property type="entry name" value="Glycogen Phosphorylase B"/>
    <property type="match status" value="1"/>
</dbReference>
<sequence length="391" mass="44338">MNILSIPSLVGGHSHLIPLFVMHQRYFKRLPYVNNFFLVGEQSRALLSSSGINCVDAKYEISQDMSVSAMSETVFSAEKKSFDLVKPDIILEDNCFTSPLISEKNGVPRISIHRTGFFRSIDKTQRRHHHFHSAEKGDDGRKGNDLLAFLHEGLQPSDTMPDLKLLKKYLHAKTKVVPGIPSIELLPDNISNKESYFFSGPLIVKDNASEALISELKIFFDSNKNRRKVFLTLGLIDNSAVGVYIAYLLAQGYCVITTVHYEILNEAEQQRLFQNRFLPLDLVSSSVDLIIHQCGSGIYHYPILHEKPAITLGTLCYDREDVALVLQMRGVSKHVPHPKDDDSHLNIFKEFVRQFEDGNLCNFEQLSDLKSEVCQTMLAFDIEEVIQHTLN</sequence>